<keyword evidence="1" id="KW-1185">Reference proteome</keyword>
<accession>A0A0M3HN27</accession>
<proteinExistence type="predicted"/>
<evidence type="ECO:0000313" key="1">
    <source>
        <dbReference type="Proteomes" id="UP000036681"/>
    </source>
</evidence>
<evidence type="ECO:0000313" key="2">
    <source>
        <dbReference type="WBParaSite" id="ALUE_0000302801-mRNA-1"/>
    </source>
</evidence>
<dbReference type="AlphaFoldDB" id="A0A0M3HN27"/>
<protein>
    <submittedName>
        <fullName evidence="2">Secreted protein</fullName>
    </submittedName>
</protein>
<dbReference type="Proteomes" id="UP000036681">
    <property type="component" value="Unplaced"/>
</dbReference>
<reference evidence="2" key="1">
    <citation type="submission" date="2017-02" db="UniProtKB">
        <authorList>
            <consortium name="WormBaseParasite"/>
        </authorList>
    </citation>
    <scope>IDENTIFICATION</scope>
</reference>
<sequence length="78" mass="8402">MNSLVLSIGSASSITVIALKDRGLTILLKYETTTASTIYVPAECAIFVSDFLCEQTPVCLKCSLKSADLLRQKIYSGP</sequence>
<dbReference type="WBParaSite" id="ALUE_0000302801-mRNA-1">
    <property type="protein sequence ID" value="ALUE_0000302801-mRNA-1"/>
    <property type="gene ID" value="ALUE_0000302801"/>
</dbReference>
<name>A0A0M3HN27_ASCLU</name>
<organism evidence="1 2">
    <name type="scientific">Ascaris lumbricoides</name>
    <name type="common">Giant roundworm</name>
    <dbReference type="NCBI Taxonomy" id="6252"/>
    <lineage>
        <taxon>Eukaryota</taxon>
        <taxon>Metazoa</taxon>
        <taxon>Ecdysozoa</taxon>
        <taxon>Nematoda</taxon>
        <taxon>Chromadorea</taxon>
        <taxon>Rhabditida</taxon>
        <taxon>Spirurina</taxon>
        <taxon>Ascaridomorpha</taxon>
        <taxon>Ascaridoidea</taxon>
        <taxon>Ascarididae</taxon>
        <taxon>Ascaris</taxon>
    </lineage>
</organism>